<keyword evidence="2" id="KW-1185">Reference proteome</keyword>
<gene>
    <name evidence="1" type="ORF">SAY86_007791</name>
</gene>
<protein>
    <submittedName>
        <fullName evidence="1">Uncharacterized protein</fullName>
    </submittedName>
</protein>
<accession>A0AAN7LBI6</accession>
<comment type="caution">
    <text evidence="1">The sequence shown here is derived from an EMBL/GenBank/DDBJ whole genome shotgun (WGS) entry which is preliminary data.</text>
</comment>
<organism evidence="1 2">
    <name type="scientific">Trapa natans</name>
    <name type="common">Water chestnut</name>
    <dbReference type="NCBI Taxonomy" id="22666"/>
    <lineage>
        <taxon>Eukaryota</taxon>
        <taxon>Viridiplantae</taxon>
        <taxon>Streptophyta</taxon>
        <taxon>Embryophyta</taxon>
        <taxon>Tracheophyta</taxon>
        <taxon>Spermatophyta</taxon>
        <taxon>Magnoliopsida</taxon>
        <taxon>eudicotyledons</taxon>
        <taxon>Gunneridae</taxon>
        <taxon>Pentapetalae</taxon>
        <taxon>rosids</taxon>
        <taxon>malvids</taxon>
        <taxon>Myrtales</taxon>
        <taxon>Lythraceae</taxon>
        <taxon>Trapa</taxon>
    </lineage>
</organism>
<proteinExistence type="predicted"/>
<dbReference type="Proteomes" id="UP001346149">
    <property type="component" value="Unassembled WGS sequence"/>
</dbReference>
<evidence type="ECO:0000313" key="1">
    <source>
        <dbReference type="EMBL" id="KAK4783417.1"/>
    </source>
</evidence>
<sequence>MTSNTEALSTFYHIDHDCVLAVITLSFTSVTQPTSFAALQRSPTQALVIGIRTGRHGLQLAAHRDFPTQLVGAEVQHVQLTQSRQLPRNSPRELVIVHVQESELLELAEGRWDRPGKVEVVQPQEIEPLQLAQYGGDRASDVGQVVQVDHLEVGKISDGIGDLAGELCVEDGELVDAVVCALALDTVPAAAVGAGP</sequence>
<name>A0AAN7LBI6_TRANT</name>
<evidence type="ECO:0000313" key="2">
    <source>
        <dbReference type="Proteomes" id="UP001346149"/>
    </source>
</evidence>
<dbReference type="AlphaFoldDB" id="A0AAN7LBI6"/>
<dbReference type="EMBL" id="JAXQNO010000015">
    <property type="protein sequence ID" value="KAK4783417.1"/>
    <property type="molecule type" value="Genomic_DNA"/>
</dbReference>
<reference evidence="1 2" key="1">
    <citation type="journal article" date="2023" name="Hortic Res">
        <title>Pangenome of water caltrop reveals structural variations and asymmetric subgenome divergence after allopolyploidization.</title>
        <authorList>
            <person name="Zhang X."/>
            <person name="Chen Y."/>
            <person name="Wang L."/>
            <person name="Yuan Y."/>
            <person name="Fang M."/>
            <person name="Shi L."/>
            <person name="Lu R."/>
            <person name="Comes H.P."/>
            <person name="Ma Y."/>
            <person name="Chen Y."/>
            <person name="Huang G."/>
            <person name="Zhou Y."/>
            <person name="Zheng Z."/>
            <person name="Qiu Y."/>
        </authorList>
    </citation>
    <scope>NUCLEOTIDE SEQUENCE [LARGE SCALE GENOMIC DNA]</scope>
    <source>
        <strain evidence="1">F231</strain>
    </source>
</reference>